<gene>
    <name evidence="1" type="ORF">B0680_08915</name>
</gene>
<protein>
    <recommendedName>
        <fullName evidence="3">DUF3987 domain-containing protein</fullName>
    </recommendedName>
</protein>
<dbReference type="OrthoDB" id="9067983at2"/>
<name>A0A1T0CKN6_9GAMM</name>
<reference evidence="1 2" key="1">
    <citation type="submission" date="2017-02" db="EMBL/GenBank/DDBJ databases">
        <title>Draft genome sequence of Moraxella pluranimalium CCUG 54913T type strain.</title>
        <authorList>
            <person name="Salva-Serra F."/>
            <person name="Engstrom-Jakobsson H."/>
            <person name="Thorell K."/>
            <person name="Jaen-Luchoro D."/>
            <person name="Gonzales-Siles L."/>
            <person name="Karlsson R."/>
            <person name="Yazdan S."/>
            <person name="Boulund F."/>
            <person name="Johnning A."/>
            <person name="Engstrand L."/>
            <person name="Kristiansson E."/>
            <person name="Moore E."/>
        </authorList>
    </citation>
    <scope>NUCLEOTIDE SEQUENCE [LARGE SCALE GENOMIC DNA]</scope>
    <source>
        <strain evidence="1 2">CCUG 54913</strain>
    </source>
</reference>
<dbReference type="InterPro" id="IPR025048">
    <property type="entry name" value="DUF3987"/>
</dbReference>
<dbReference type="Proteomes" id="UP000189800">
    <property type="component" value="Unassembled WGS sequence"/>
</dbReference>
<organism evidence="1 2">
    <name type="scientific">Moraxella pluranimalium</name>
    <dbReference type="NCBI Taxonomy" id="470453"/>
    <lineage>
        <taxon>Bacteria</taxon>
        <taxon>Pseudomonadati</taxon>
        <taxon>Pseudomonadota</taxon>
        <taxon>Gammaproteobacteria</taxon>
        <taxon>Moraxellales</taxon>
        <taxon>Moraxellaceae</taxon>
        <taxon>Moraxella</taxon>
    </lineage>
</organism>
<evidence type="ECO:0008006" key="3">
    <source>
        <dbReference type="Google" id="ProtNLM"/>
    </source>
</evidence>
<accession>A0A1T0CKN6</accession>
<evidence type="ECO:0000313" key="2">
    <source>
        <dbReference type="Proteomes" id="UP000189800"/>
    </source>
</evidence>
<dbReference type="Pfam" id="PF13148">
    <property type="entry name" value="DUF3987"/>
    <property type="match status" value="2"/>
</dbReference>
<dbReference type="STRING" id="470453.B0680_08915"/>
<sequence>MIEIKELPLLDHTPTYHDDLSFAMHTAWCDLFVSVNSDAKDYPAIQSAGVILQDNTGDKNNLIIYPNTDIQSNFKRPFVIKDYQGQAVVLGDVALCTKIHAVIGFENADALYNAVKDDLGCVVCLPRLLEHHFNALITHFGTLNKPLAVYAPLTDKQRLESLKTAVNGVLYLTIADLQTALAHDSLDDVCEQSDKVELSRIQWQTPKPLPQKTVTANPYPIDAFGDDLGAVVKRCAYFAQVPLSWAGQSVLGALSTVAQCFIDAPLLLGKYTPVSLWLLTQGKSGAGKTALQDLTYNGIYQFTECENRRFEQQIQAYNEYQSLPPKQRKEFTEPKEPIDLTPIFTDATIEKILDRYVHDGIKNLSLVSDDGGKFFHGHSMKSDTAGSSLASLTNIHSSGRVDKSRVGSNKTANKFKQKNKAYRCRLTMDIAVQPIIMQGVMSDSLMTEQGFLARFLVCYEPSLMGARQWNTPERLSQSTDTDPLLNRFWHWCYQLLDTHQQLANGTHEMPSGESEQQGGNLSPFTHQARIKHPFKRMADGEYIPQLYNEYGLPNRQMMRFKDHQTLQKFADFQQSVETLLGDGKLLHDVSSFASRMAENASRIASLLAFYDGEHEITPKYLDNAFALVWYGMNELLGYDDTQSESKSDEQMAIDWLVKECQGEHTDRMAYQTVQRNISPKHLRNAQSFAGVMEILECCYHIQIEYRGKSGKAREIVINPYLLGKVRGK</sequence>
<proteinExistence type="predicted"/>
<dbReference type="AlphaFoldDB" id="A0A1T0CKN6"/>
<dbReference type="EMBL" id="MUYU01000025">
    <property type="protein sequence ID" value="OOS22926.1"/>
    <property type="molecule type" value="Genomic_DNA"/>
</dbReference>
<keyword evidence="2" id="KW-1185">Reference proteome</keyword>
<comment type="caution">
    <text evidence="1">The sequence shown here is derived from an EMBL/GenBank/DDBJ whole genome shotgun (WGS) entry which is preliminary data.</text>
</comment>
<evidence type="ECO:0000313" key="1">
    <source>
        <dbReference type="EMBL" id="OOS22926.1"/>
    </source>
</evidence>
<dbReference type="RefSeq" id="WP_078254748.1">
    <property type="nucleotide sequence ID" value="NZ_MUYU01000025.1"/>
</dbReference>